<dbReference type="RefSeq" id="WP_169658963.1">
    <property type="nucleotide sequence ID" value="NZ_JABANE010000072.1"/>
</dbReference>
<proteinExistence type="predicted"/>
<evidence type="ECO:0000313" key="3">
    <source>
        <dbReference type="Proteomes" id="UP000576082"/>
    </source>
</evidence>
<dbReference type="SUPFAM" id="SSF51126">
    <property type="entry name" value="Pectin lyase-like"/>
    <property type="match status" value="1"/>
</dbReference>
<organism evidence="2 3">
    <name type="scientific">Flammeovirga aprica JL-4</name>
    <dbReference type="NCBI Taxonomy" id="694437"/>
    <lineage>
        <taxon>Bacteria</taxon>
        <taxon>Pseudomonadati</taxon>
        <taxon>Bacteroidota</taxon>
        <taxon>Cytophagia</taxon>
        <taxon>Cytophagales</taxon>
        <taxon>Flammeovirgaceae</taxon>
        <taxon>Flammeovirga</taxon>
    </lineage>
</organism>
<dbReference type="AlphaFoldDB" id="A0A7X9RY39"/>
<reference evidence="2 3" key="1">
    <citation type="submission" date="2020-04" db="EMBL/GenBank/DDBJ databases">
        <title>Flammeovirga sp. SR4, a novel species isolated from seawater.</title>
        <authorList>
            <person name="Wang X."/>
        </authorList>
    </citation>
    <scope>NUCLEOTIDE SEQUENCE [LARGE SCALE GENOMIC DNA]</scope>
    <source>
        <strain evidence="2 3">ATCC 23126</strain>
    </source>
</reference>
<protein>
    <recommendedName>
        <fullName evidence="4">Pectate lyase superfamily protein domain-containing protein</fullName>
    </recommendedName>
</protein>
<comment type="caution">
    <text evidence="2">The sequence shown here is derived from an EMBL/GenBank/DDBJ whole genome shotgun (WGS) entry which is preliminary data.</text>
</comment>
<sequence length="447" mass="49540">MKKVILLLFAFLSVYSVHAQYTETMKPKGLTKNLVKDFGVKSNKSDLNQSQSVQDAVDALANLGGGNLVIPKGEYLFGDVYLKSNIHILVEEGTILRPYWPEGTKASLFNFTSKFSAKNPSAYIENVSIRGLKGRFVVDYSNRIRKKGEGCRAIIISMVKNFLVQDMDVKDNFSTYCGMVISPIKAHKKFTVEDTKSWEVSRATRGTVRDCRHFNASPGYGLVQIHGADGVHFENLYSLGGVTLRLETGANNPHVGVFNITGKNIYNENGRSALMMGPHSAKNGKVVVDGIVSKSSTYAVNIGQAGVKHDAPDQTPGHFSNDSKVTNIHAIFGKNAQVKNQSIHFVPEEYYNDLKLWPDNKFLTGPSISAVNNHAETYSVTVENVTMEGFTYNNDKKILTAENSPAGDRWKVWAKWKSDFLDDAHRTQNAAVVVEYEIPTSTDLQLK</sequence>
<gene>
    <name evidence="2" type="ORF">HHU12_22365</name>
</gene>
<feature type="signal peptide" evidence="1">
    <location>
        <begin position="1"/>
        <end position="19"/>
    </location>
</feature>
<accession>A0A7X9RY39</accession>
<keyword evidence="3" id="KW-1185">Reference proteome</keyword>
<dbReference type="InterPro" id="IPR011050">
    <property type="entry name" value="Pectin_lyase_fold/virulence"/>
</dbReference>
<dbReference type="Gene3D" id="2.160.20.10">
    <property type="entry name" value="Single-stranded right-handed beta-helix, Pectin lyase-like"/>
    <property type="match status" value="1"/>
</dbReference>
<name>A0A7X9RY39_9BACT</name>
<dbReference type="Proteomes" id="UP000576082">
    <property type="component" value="Unassembled WGS sequence"/>
</dbReference>
<evidence type="ECO:0000256" key="1">
    <source>
        <dbReference type="SAM" id="SignalP"/>
    </source>
</evidence>
<dbReference type="InterPro" id="IPR012334">
    <property type="entry name" value="Pectin_lyas_fold"/>
</dbReference>
<feature type="chain" id="PRO_5031246833" description="Pectate lyase superfamily protein domain-containing protein" evidence="1">
    <location>
        <begin position="20"/>
        <end position="447"/>
    </location>
</feature>
<evidence type="ECO:0000313" key="2">
    <source>
        <dbReference type="EMBL" id="NME70734.1"/>
    </source>
</evidence>
<keyword evidence="1" id="KW-0732">Signal</keyword>
<dbReference type="EMBL" id="JABANE010000072">
    <property type="protein sequence ID" value="NME70734.1"/>
    <property type="molecule type" value="Genomic_DNA"/>
</dbReference>
<evidence type="ECO:0008006" key="4">
    <source>
        <dbReference type="Google" id="ProtNLM"/>
    </source>
</evidence>